<dbReference type="GO" id="GO:0005975">
    <property type="term" value="P:carbohydrate metabolic process"/>
    <property type="evidence" value="ECO:0007669"/>
    <property type="project" value="InterPro"/>
</dbReference>
<keyword evidence="4" id="KW-1185">Reference proteome</keyword>
<evidence type="ECO:0000313" key="3">
    <source>
        <dbReference type="EMBL" id="GIH14426.1"/>
    </source>
</evidence>
<feature type="domain" description="GH18" evidence="2">
    <location>
        <begin position="30"/>
        <end position="303"/>
    </location>
</feature>
<dbReference type="PROSITE" id="PS51910">
    <property type="entry name" value="GH18_2"/>
    <property type="match status" value="1"/>
</dbReference>
<dbReference type="AlphaFoldDB" id="A0A8J3VQF6"/>
<sequence length="303" mass="31601">MVAAVVAPALATASVLALSASPAAASGFPTHFAAPYLQIGSESKNDMSADLAATGLKYYTLAFLIPKSGCTPQWEDGDNAMNTYVSQVKAIENAGGRVAISFGGAEGGELAETCTSVASLTAAYESVASTYGCYRLDFDIEGSDLDNTAANARRDQALAQVQKDNPSIQVDYTLPVDPSGLESNALNLLRDAKSKGVTVSIVNIMTMDFGNGQNALADAESAANATNGQLNSLWGASSSWGKLGLTPIAGKNDDNENFTQANASTLESFAASKGVRELSFWEVHGYDKPTGYAYSKIFNKITG</sequence>
<keyword evidence="1" id="KW-0732">Signal</keyword>
<dbReference type="SUPFAM" id="SSF51445">
    <property type="entry name" value="(Trans)glycosidases"/>
    <property type="match status" value="1"/>
</dbReference>
<dbReference type="CDD" id="cd06543">
    <property type="entry name" value="GH18_PF-ChiA-like"/>
    <property type="match status" value="1"/>
</dbReference>
<dbReference type="InterPro" id="IPR052750">
    <property type="entry name" value="GH18_Chitinase"/>
</dbReference>
<comment type="caution">
    <text evidence="3">The sequence shown here is derived from an EMBL/GenBank/DDBJ whole genome shotgun (WGS) entry which is preliminary data.</text>
</comment>
<proteinExistence type="predicted"/>
<dbReference type="InterPro" id="IPR001223">
    <property type="entry name" value="Glyco_hydro18_cat"/>
</dbReference>
<dbReference type="EMBL" id="BONZ01000025">
    <property type="protein sequence ID" value="GIH14426.1"/>
    <property type="molecule type" value="Genomic_DNA"/>
</dbReference>
<dbReference type="Gene3D" id="3.20.20.80">
    <property type="entry name" value="Glycosidases"/>
    <property type="match status" value="1"/>
</dbReference>
<evidence type="ECO:0000256" key="1">
    <source>
        <dbReference type="SAM" id="SignalP"/>
    </source>
</evidence>
<evidence type="ECO:0000313" key="4">
    <source>
        <dbReference type="Proteomes" id="UP000642748"/>
    </source>
</evidence>
<dbReference type="InterPro" id="IPR017853">
    <property type="entry name" value="GH"/>
</dbReference>
<organism evidence="3 4">
    <name type="scientific">Rugosimonospora africana</name>
    <dbReference type="NCBI Taxonomy" id="556532"/>
    <lineage>
        <taxon>Bacteria</taxon>
        <taxon>Bacillati</taxon>
        <taxon>Actinomycetota</taxon>
        <taxon>Actinomycetes</taxon>
        <taxon>Micromonosporales</taxon>
        <taxon>Micromonosporaceae</taxon>
        <taxon>Rugosimonospora</taxon>
    </lineage>
</organism>
<feature type="signal peptide" evidence="1">
    <location>
        <begin position="1"/>
        <end position="25"/>
    </location>
</feature>
<feature type="chain" id="PRO_5035298759" description="GH18 domain-containing protein" evidence="1">
    <location>
        <begin position="26"/>
        <end position="303"/>
    </location>
</feature>
<accession>A0A8J3VQF6</accession>
<dbReference type="PANTHER" id="PTHR42976:SF1">
    <property type="entry name" value="GH18 DOMAIN-CONTAINING PROTEIN-RELATED"/>
    <property type="match status" value="1"/>
</dbReference>
<protein>
    <recommendedName>
        <fullName evidence="2">GH18 domain-containing protein</fullName>
    </recommendedName>
</protein>
<name>A0A8J3VQF6_9ACTN</name>
<dbReference type="Proteomes" id="UP000642748">
    <property type="component" value="Unassembled WGS sequence"/>
</dbReference>
<reference evidence="3" key="1">
    <citation type="submission" date="2021-01" db="EMBL/GenBank/DDBJ databases">
        <title>Whole genome shotgun sequence of Rugosimonospora africana NBRC 104875.</title>
        <authorList>
            <person name="Komaki H."/>
            <person name="Tamura T."/>
        </authorList>
    </citation>
    <scope>NUCLEOTIDE SEQUENCE</scope>
    <source>
        <strain evidence="3">NBRC 104875</strain>
    </source>
</reference>
<dbReference type="PANTHER" id="PTHR42976">
    <property type="entry name" value="BIFUNCTIONAL CHITINASE/LYSOZYME-RELATED"/>
    <property type="match status" value="1"/>
</dbReference>
<evidence type="ECO:0000259" key="2">
    <source>
        <dbReference type="PROSITE" id="PS51910"/>
    </source>
</evidence>
<gene>
    <name evidence="3" type="ORF">Raf01_25980</name>
</gene>